<gene>
    <name evidence="2" type="ORF">HNQ88_000998</name>
</gene>
<dbReference type="Proteomes" id="UP001185092">
    <property type="component" value="Unassembled WGS sequence"/>
</dbReference>
<evidence type="ECO:0008006" key="4">
    <source>
        <dbReference type="Google" id="ProtNLM"/>
    </source>
</evidence>
<accession>A0AAE3XJH4</accession>
<dbReference type="AlphaFoldDB" id="A0AAE3XJH4"/>
<keyword evidence="3" id="KW-1185">Reference proteome</keyword>
<comment type="caution">
    <text evidence="2">The sequence shown here is derived from an EMBL/GenBank/DDBJ whole genome shotgun (WGS) entry which is preliminary data.</text>
</comment>
<dbReference type="InterPro" id="IPR025921">
    <property type="entry name" value="HmuY"/>
</dbReference>
<dbReference type="PROSITE" id="PS51257">
    <property type="entry name" value="PROKAR_LIPOPROTEIN"/>
    <property type="match status" value="1"/>
</dbReference>
<dbReference type="RefSeq" id="WP_309937493.1">
    <property type="nucleotide sequence ID" value="NZ_AP025305.1"/>
</dbReference>
<dbReference type="InterPro" id="IPR038081">
    <property type="entry name" value="CalX-like_sf"/>
</dbReference>
<evidence type="ECO:0000313" key="2">
    <source>
        <dbReference type="EMBL" id="MDR6238022.1"/>
    </source>
</evidence>
<name>A0AAE3XJH4_9BACT</name>
<dbReference type="Pfam" id="PF14064">
    <property type="entry name" value="HmuY"/>
    <property type="match status" value="1"/>
</dbReference>
<feature type="chain" id="PRO_5041900591" description="HmuY protein" evidence="1">
    <location>
        <begin position="26"/>
        <end position="471"/>
    </location>
</feature>
<proteinExistence type="predicted"/>
<sequence>MYKFRQLLLLVVLTAMYFLSGCSNDSSNDIKDPDLTVQFASSELGFPEDEQEAVIDLVFQRALPEASEIEISFEESNLTYGVDYITEPAAEAGMITLQADAGNTSISFKVIKQVDFYEGDETIDFTLISAGIGNVIGDRDALKLTFGQIISEGSELIADMGGSNQTHQVYIQLSANKMTRTANDAWDYAFYNGDMNVVKLNYAIGAGAISMEKTNFEDITADDIEAAKAKLPGNYADPGTSVDNPNGDLNDVALKNIGSDEASSDIYLVKLGTTTDYSTGAPVTVVKAWQLVQFVNTGSGYKMTYSDADGTWTDTSSMDVAKEGSENYVYASTQSASLVTVEPSRSTWDIAFTRMTGRTQNGPNEVAAGYKDYVIQNHLGSIEVAKVMIDESADPNEAFNSFTNADVEGLEFGNDQNTIGDDWRSLKGYELVLNTDRFYIVKDQNGLMYKLRFTSLGENERGYPQVQYVLL</sequence>
<keyword evidence="1" id="KW-0732">Signal</keyword>
<dbReference type="CDD" id="cd12105">
    <property type="entry name" value="HmuY"/>
    <property type="match status" value="1"/>
</dbReference>
<evidence type="ECO:0000313" key="3">
    <source>
        <dbReference type="Proteomes" id="UP001185092"/>
    </source>
</evidence>
<dbReference type="EMBL" id="JAVDQD010000001">
    <property type="protein sequence ID" value="MDR6238022.1"/>
    <property type="molecule type" value="Genomic_DNA"/>
</dbReference>
<protein>
    <recommendedName>
        <fullName evidence="4">HmuY protein</fullName>
    </recommendedName>
</protein>
<dbReference type="Gene3D" id="2.60.40.2030">
    <property type="match status" value="1"/>
</dbReference>
<evidence type="ECO:0000256" key="1">
    <source>
        <dbReference type="SAM" id="SignalP"/>
    </source>
</evidence>
<organism evidence="2 3">
    <name type="scientific">Aureibacter tunicatorum</name>
    <dbReference type="NCBI Taxonomy" id="866807"/>
    <lineage>
        <taxon>Bacteria</taxon>
        <taxon>Pseudomonadati</taxon>
        <taxon>Bacteroidota</taxon>
        <taxon>Cytophagia</taxon>
        <taxon>Cytophagales</taxon>
        <taxon>Persicobacteraceae</taxon>
        <taxon>Aureibacter</taxon>
    </lineage>
</organism>
<feature type="signal peptide" evidence="1">
    <location>
        <begin position="1"/>
        <end position="25"/>
    </location>
</feature>
<reference evidence="2" key="1">
    <citation type="submission" date="2023-07" db="EMBL/GenBank/DDBJ databases">
        <title>Genomic Encyclopedia of Type Strains, Phase IV (KMG-IV): sequencing the most valuable type-strain genomes for metagenomic binning, comparative biology and taxonomic classification.</title>
        <authorList>
            <person name="Goeker M."/>
        </authorList>
    </citation>
    <scope>NUCLEOTIDE SEQUENCE</scope>
    <source>
        <strain evidence="2">DSM 26174</strain>
    </source>
</reference>